<dbReference type="Pfam" id="PF19457">
    <property type="entry name" value="DUF5994"/>
    <property type="match status" value="1"/>
</dbReference>
<proteinExistence type="predicted"/>
<gene>
    <name evidence="1" type="ORF">EV186_104191</name>
</gene>
<name>A0A4R6S8C2_LABRH</name>
<protein>
    <submittedName>
        <fullName evidence="1">Uncharacterized protein</fullName>
    </submittedName>
</protein>
<keyword evidence="2" id="KW-1185">Reference proteome</keyword>
<dbReference type="AlphaFoldDB" id="A0A4R6S8C2"/>
<dbReference type="EMBL" id="SNXZ01000004">
    <property type="protein sequence ID" value="TDP96209.1"/>
    <property type="molecule type" value="Genomic_DNA"/>
</dbReference>
<comment type="caution">
    <text evidence="1">The sequence shown here is derived from an EMBL/GenBank/DDBJ whole genome shotgun (WGS) entry which is preliminary data.</text>
</comment>
<organism evidence="1 2">
    <name type="scientific">Labedaea rhizosphaerae</name>
    <dbReference type="NCBI Taxonomy" id="598644"/>
    <lineage>
        <taxon>Bacteria</taxon>
        <taxon>Bacillati</taxon>
        <taxon>Actinomycetota</taxon>
        <taxon>Actinomycetes</taxon>
        <taxon>Pseudonocardiales</taxon>
        <taxon>Pseudonocardiaceae</taxon>
        <taxon>Labedaea</taxon>
    </lineage>
</organism>
<accession>A0A4R6S8C2</accession>
<dbReference type="Proteomes" id="UP000295444">
    <property type="component" value="Unassembled WGS sequence"/>
</dbReference>
<reference evidence="1 2" key="1">
    <citation type="submission" date="2019-03" db="EMBL/GenBank/DDBJ databases">
        <title>Genomic Encyclopedia of Type Strains, Phase IV (KMG-IV): sequencing the most valuable type-strain genomes for metagenomic binning, comparative biology and taxonomic classification.</title>
        <authorList>
            <person name="Goeker M."/>
        </authorList>
    </citation>
    <scope>NUCLEOTIDE SEQUENCE [LARGE SCALE GENOMIC DNA]</scope>
    <source>
        <strain evidence="1 2">DSM 45361</strain>
    </source>
</reference>
<evidence type="ECO:0000313" key="1">
    <source>
        <dbReference type="EMBL" id="TDP96209.1"/>
    </source>
</evidence>
<sequence length="161" mass="16778">MVSVPHDPVATSEANAAEQSLRVHLKPTAPNPEGPGHVDGAWWPRSRDLAAGLPTLIAALATRLGAVDRVAYNLDEWQSAARRIEGGANRVRLEGFHSQGTDTVDVIGPRGRVTILVIPPARSAETAKTIALAAADGRNTDSVGTLLARGAAMPVTQPASV</sequence>
<evidence type="ECO:0000313" key="2">
    <source>
        <dbReference type="Proteomes" id="UP000295444"/>
    </source>
</evidence>
<dbReference type="InterPro" id="IPR046036">
    <property type="entry name" value="DUF5994"/>
</dbReference>